<dbReference type="EMBL" id="ABJD02000101">
    <property type="protein sequence ID" value="EDU58547.1"/>
    <property type="molecule type" value="Genomic_DNA"/>
</dbReference>
<accession>A0AA87CQ46</accession>
<organism evidence="1 2">
    <name type="scientific">Providencia stuartii ATCC 25827</name>
    <dbReference type="NCBI Taxonomy" id="471874"/>
    <lineage>
        <taxon>Bacteria</taxon>
        <taxon>Pseudomonadati</taxon>
        <taxon>Pseudomonadota</taxon>
        <taxon>Gammaproteobacteria</taxon>
        <taxon>Enterobacterales</taxon>
        <taxon>Morganellaceae</taxon>
        <taxon>Providencia</taxon>
    </lineage>
</organism>
<reference evidence="2" key="1">
    <citation type="submission" date="2008-04" db="EMBL/GenBank/DDBJ databases">
        <title>Draft genome sequence of Providencia stuartii (ATCC 25827).</title>
        <authorList>
            <person name="Sudarsanam P."/>
            <person name="Ley R."/>
            <person name="Guruge J."/>
            <person name="Turnbaugh P.J."/>
            <person name="Mahowald M."/>
            <person name="Liep D."/>
            <person name="Gordon J."/>
        </authorList>
    </citation>
    <scope>NUCLEOTIDE SEQUENCE [LARGE SCALE GENOMIC DNA]</scope>
    <source>
        <strain evidence="2">ATCC 25827</strain>
    </source>
</reference>
<name>A0AA87CQ46_PROST</name>
<reference evidence="2" key="2">
    <citation type="submission" date="2008-04" db="EMBL/GenBank/DDBJ databases">
        <title>Draft genome sequence of Providencia stuartii(ATCC 25827).</title>
        <authorList>
            <person name="Sudarsanam P."/>
            <person name="Ley R."/>
            <person name="Guruge J."/>
            <person name="Turnbaugh P.J."/>
            <person name="Mahowald M."/>
            <person name="Liep D."/>
            <person name="Gordon J."/>
        </authorList>
    </citation>
    <scope>NUCLEOTIDE SEQUENCE [LARGE SCALE GENOMIC DNA]</scope>
    <source>
        <strain evidence="2">ATCC 25827</strain>
    </source>
</reference>
<proteinExistence type="predicted"/>
<sequence length="50" mass="5524">MINGFTHLCKAIRCYEPTAYPLYAKCHTSCKLTDIALTGLTTLLILVLHG</sequence>
<dbReference type="Proteomes" id="UP000004506">
    <property type="component" value="Unassembled WGS sequence"/>
</dbReference>
<evidence type="ECO:0000313" key="2">
    <source>
        <dbReference type="Proteomes" id="UP000004506"/>
    </source>
</evidence>
<dbReference type="AlphaFoldDB" id="A0AA87CQ46"/>
<protein>
    <submittedName>
        <fullName evidence="1">Uncharacterized protein</fullName>
    </submittedName>
</protein>
<gene>
    <name evidence="1" type="ORF">PROSTU_01723</name>
</gene>
<reference evidence="1 2" key="3">
    <citation type="submission" date="2008-05" db="EMBL/GenBank/DDBJ databases">
        <authorList>
            <person name="Fulton L."/>
            <person name="Clifton S."/>
            <person name="Fulton B."/>
            <person name="Xu J."/>
            <person name="Minx P."/>
            <person name="Pepin K.H."/>
            <person name="Johnson M."/>
            <person name="Thiruvilangam P."/>
            <person name="Bhonagiri V."/>
            <person name="Nash W.E."/>
            <person name="Mardis E.R."/>
            <person name="Wilson R.K."/>
        </authorList>
    </citation>
    <scope>NUCLEOTIDE SEQUENCE [LARGE SCALE GENOMIC DNA]</scope>
    <source>
        <strain evidence="1 2">ATCC 25827</strain>
    </source>
</reference>
<comment type="caution">
    <text evidence="1">The sequence shown here is derived from an EMBL/GenBank/DDBJ whole genome shotgun (WGS) entry which is preliminary data.</text>
</comment>
<evidence type="ECO:0000313" key="1">
    <source>
        <dbReference type="EMBL" id="EDU58547.1"/>
    </source>
</evidence>